<dbReference type="InterPro" id="IPR011234">
    <property type="entry name" value="Fumarylacetoacetase-like_C"/>
</dbReference>
<comment type="caution">
    <text evidence="3">The sequence shown here is derived from an EMBL/GenBank/DDBJ whole genome shotgun (WGS) entry which is preliminary data.</text>
</comment>
<evidence type="ECO:0000313" key="3">
    <source>
        <dbReference type="EMBL" id="MBB5790119.1"/>
    </source>
</evidence>
<gene>
    <name evidence="3" type="ORF">HD601_004694</name>
</gene>
<protein>
    <submittedName>
        <fullName evidence="3">2-keto-4-pentenoate hydratase/2-oxohepta-3-ene-1,7-dioic acid hydratase in catechol pathway</fullName>
    </submittedName>
</protein>
<keyword evidence="4" id="KW-1185">Reference proteome</keyword>
<dbReference type="GO" id="GO:0018773">
    <property type="term" value="F:acetylpyruvate hydrolase activity"/>
    <property type="evidence" value="ECO:0007669"/>
    <property type="project" value="TreeGrafter"/>
</dbReference>
<evidence type="ECO:0000313" key="4">
    <source>
        <dbReference type="Proteomes" id="UP000542813"/>
    </source>
</evidence>
<keyword evidence="1" id="KW-0479">Metal-binding</keyword>
<name>A0A7W9GUP8_9ACTN</name>
<dbReference type="Gene3D" id="3.90.850.10">
    <property type="entry name" value="Fumarylacetoacetase-like, C-terminal domain"/>
    <property type="match status" value="1"/>
</dbReference>
<evidence type="ECO:0000259" key="2">
    <source>
        <dbReference type="Pfam" id="PF01557"/>
    </source>
</evidence>
<dbReference type="EMBL" id="JACHMM010000001">
    <property type="protein sequence ID" value="MBB5790119.1"/>
    <property type="molecule type" value="Genomic_DNA"/>
</dbReference>
<evidence type="ECO:0000256" key="1">
    <source>
        <dbReference type="ARBA" id="ARBA00022723"/>
    </source>
</evidence>
<dbReference type="RefSeq" id="WP_184825951.1">
    <property type="nucleotide sequence ID" value="NZ_JACHMM010000001.1"/>
</dbReference>
<dbReference type="PANTHER" id="PTHR11820:SF7">
    <property type="entry name" value="ACYLPYRUVASE FAHD1, MITOCHONDRIAL"/>
    <property type="match status" value="1"/>
</dbReference>
<feature type="domain" description="Fumarylacetoacetase-like C-terminal" evidence="2">
    <location>
        <begin position="78"/>
        <end position="281"/>
    </location>
</feature>
<accession>A0A7W9GUP8</accession>
<organism evidence="3 4">
    <name type="scientific">Jiangella mangrovi</name>
    <dbReference type="NCBI Taxonomy" id="1524084"/>
    <lineage>
        <taxon>Bacteria</taxon>
        <taxon>Bacillati</taxon>
        <taxon>Actinomycetota</taxon>
        <taxon>Actinomycetes</taxon>
        <taxon>Jiangellales</taxon>
        <taxon>Jiangellaceae</taxon>
        <taxon>Jiangella</taxon>
    </lineage>
</organism>
<dbReference type="AlphaFoldDB" id="A0A7W9GUP8"/>
<dbReference type="Pfam" id="PF01557">
    <property type="entry name" value="FAA_hydrolase"/>
    <property type="match status" value="1"/>
</dbReference>
<sequence>MTTAPLLVVVFDRPDGGRVAVGNDELGWFDPGGDGDTTGRVVAAAARAEELRRLIDAGELPPVEPGRRLPPSPAPVQVFGAPVNYYAHKGELGARSPSGDATTRELGLFVKAVGSVCGPDDAIELPALPGRESHYEGEVAVVIGRGGGSIPAERALEHVAGLTAALDITLRLEEGKREERSLRKSYRTFTPLGPALLPLSQVSALSEVEVALTLNGEPRQHGTLDQLICDIPELVAMASAVVDLRPGDVILTGTPAGVGPLHDGDEVSVSVTGLPPLRLPVRAAVGVRA</sequence>
<dbReference type="Proteomes" id="UP000542813">
    <property type="component" value="Unassembled WGS sequence"/>
</dbReference>
<reference evidence="3 4" key="1">
    <citation type="submission" date="2020-08" db="EMBL/GenBank/DDBJ databases">
        <title>Sequencing the genomes of 1000 actinobacteria strains.</title>
        <authorList>
            <person name="Klenk H.-P."/>
        </authorList>
    </citation>
    <scope>NUCLEOTIDE SEQUENCE [LARGE SCALE GENOMIC DNA]</scope>
    <source>
        <strain evidence="3 4">DSM 102122</strain>
    </source>
</reference>
<dbReference type="PANTHER" id="PTHR11820">
    <property type="entry name" value="ACYLPYRUVASE"/>
    <property type="match status" value="1"/>
</dbReference>
<proteinExistence type="predicted"/>
<dbReference type="SUPFAM" id="SSF56529">
    <property type="entry name" value="FAH"/>
    <property type="match status" value="1"/>
</dbReference>
<dbReference type="GO" id="GO:0046872">
    <property type="term" value="F:metal ion binding"/>
    <property type="evidence" value="ECO:0007669"/>
    <property type="project" value="UniProtKB-KW"/>
</dbReference>
<dbReference type="InterPro" id="IPR036663">
    <property type="entry name" value="Fumarylacetoacetase_C_sf"/>
</dbReference>